<dbReference type="InterPro" id="IPR029063">
    <property type="entry name" value="SAM-dependent_MTases_sf"/>
</dbReference>
<reference evidence="1" key="2">
    <citation type="submission" date="2020-08" db="EMBL/GenBank/DDBJ databases">
        <authorList>
            <person name="Chen M."/>
            <person name="Teng W."/>
            <person name="Zhao L."/>
            <person name="Hu C."/>
            <person name="Zhou Y."/>
            <person name="Han B."/>
            <person name="Song L."/>
            <person name="Shu W."/>
        </authorList>
    </citation>
    <scope>NUCLEOTIDE SEQUENCE</scope>
    <source>
        <strain evidence="1">FACHB-1375</strain>
    </source>
</reference>
<sequence>MGIVRMGPPNDLVAQLAAEFGVINFVETGTAYGGTALWASQQLKNVFTVEYCQEIYEQTVKNFQHIENIEFRFGDSRTELTKIVSRLESASFFWLDAHWSGGITYGENDECPLLEEIDIINKSEFENFILIDDARLFTSPPMPPHRIEQWPDITAVLNALHSGRSDRYIIIIEDVIIAVPQAAKPTVAKYCQEVNAKAWVEFDKQVNTPNYIKGINLIYLDIKQRLRLIERIKRRFSQVIKN</sequence>
<keyword evidence="2" id="KW-1185">Reference proteome</keyword>
<dbReference type="AlphaFoldDB" id="A0A926V9G9"/>
<proteinExistence type="predicted"/>
<dbReference type="Proteomes" id="UP000641646">
    <property type="component" value="Unassembled WGS sequence"/>
</dbReference>
<dbReference type="SUPFAM" id="SSF53335">
    <property type="entry name" value="S-adenosyl-L-methionine-dependent methyltransferases"/>
    <property type="match status" value="1"/>
</dbReference>
<reference evidence="1" key="1">
    <citation type="journal article" date="2015" name="ISME J.">
        <title>Draft Genome Sequence of Streptomyces incarnatus NRRL8089, which Produces the Nucleoside Antibiotic Sinefungin.</title>
        <authorList>
            <person name="Oshima K."/>
            <person name="Hattori M."/>
            <person name="Shimizu H."/>
            <person name="Fukuda K."/>
            <person name="Nemoto M."/>
            <person name="Inagaki K."/>
            <person name="Tamura T."/>
        </authorList>
    </citation>
    <scope>NUCLEOTIDE SEQUENCE</scope>
    <source>
        <strain evidence="1">FACHB-1375</strain>
    </source>
</reference>
<gene>
    <name evidence="1" type="ORF">H6G03_01230</name>
</gene>
<protein>
    <submittedName>
        <fullName evidence="1">Uncharacterized protein</fullName>
    </submittedName>
</protein>
<evidence type="ECO:0000313" key="1">
    <source>
        <dbReference type="EMBL" id="MBD2179743.1"/>
    </source>
</evidence>
<dbReference type="RefSeq" id="WP_190461247.1">
    <property type="nucleotide sequence ID" value="NZ_JACJPW010000002.1"/>
</dbReference>
<accession>A0A926V9G9</accession>
<dbReference type="EMBL" id="JACJPW010000002">
    <property type="protein sequence ID" value="MBD2179743.1"/>
    <property type="molecule type" value="Genomic_DNA"/>
</dbReference>
<comment type="caution">
    <text evidence="1">The sequence shown here is derived from an EMBL/GenBank/DDBJ whole genome shotgun (WGS) entry which is preliminary data.</text>
</comment>
<organism evidence="1 2">
    <name type="scientific">Aerosakkonema funiforme FACHB-1375</name>
    <dbReference type="NCBI Taxonomy" id="2949571"/>
    <lineage>
        <taxon>Bacteria</taxon>
        <taxon>Bacillati</taxon>
        <taxon>Cyanobacteriota</taxon>
        <taxon>Cyanophyceae</taxon>
        <taxon>Oscillatoriophycideae</taxon>
        <taxon>Aerosakkonematales</taxon>
        <taxon>Aerosakkonemataceae</taxon>
        <taxon>Aerosakkonema</taxon>
    </lineage>
</organism>
<dbReference type="Gene3D" id="3.40.50.150">
    <property type="entry name" value="Vaccinia Virus protein VP39"/>
    <property type="match status" value="1"/>
</dbReference>
<name>A0A926V9G9_9CYAN</name>
<evidence type="ECO:0000313" key="2">
    <source>
        <dbReference type="Proteomes" id="UP000641646"/>
    </source>
</evidence>